<dbReference type="AlphaFoldDB" id="A0A2Z3H6Y5"/>
<organism evidence="2 3">
    <name type="scientific">Gemmata obscuriglobus</name>
    <dbReference type="NCBI Taxonomy" id="114"/>
    <lineage>
        <taxon>Bacteria</taxon>
        <taxon>Pseudomonadati</taxon>
        <taxon>Planctomycetota</taxon>
        <taxon>Planctomycetia</taxon>
        <taxon>Gemmatales</taxon>
        <taxon>Gemmataceae</taxon>
        <taxon>Gemmata</taxon>
    </lineage>
</organism>
<evidence type="ECO:0000313" key="2">
    <source>
        <dbReference type="EMBL" id="AWM40132.1"/>
    </source>
</evidence>
<dbReference type="KEGG" id="gog:C1280_26085"/>
<accession>A0A2Z3H6Y5</accession>
<evidence type="ECO:0000313" key="3">
    <source>
        <dbReference type="Proteomes" id="UP000245802"/>
    </source>
</evidence>
<feature type="transmembrane region" description="Helical" evidence="1">
    <location>
        <begin position="228"/>
        <end position="247"/>
    </location>
</feature>
<sequence length="250" mass="27433">MPDYHFREVSLRSLRHALVAVESFFLHDWFVPSAVEAIPSNKPLRELVERDLLWPLRQDVVGRLSARFLLVGLLTAGLSAALSRGDLLTHVSGSELLIQTATLGTSVAVCLVTLIALGVFELVVPTHVGRASVLGYFDGSTRKGNPVGDWLYNALLSVKLGNLGAVIPYYINASREHSFSPESRDELRRVDAAVRNAVEGIQAAPKWNSKVFAEVVGEVTYSRCMWHLVMYLAGVAANLFTVAAFRLPPH</sequence>
<feature type="transmembrane region" description="Helical" evidence="1">
    <location>
        <begin position="96"/>
        <end position="120"/>
    </location>
</feature>
<proteinExistence type="predicted"/>
<evidence type="ECO:0000256" key="1">
    <source>
        <dbReference type="SAM" id="Phobius"/>
    </source>
</evidence>
<keyword evidence="1" id="KW-1133">Transmembrane helix</keyword>
<keyword evidence="3" id="KW-1185">Reference proteome</keyword>
<name>A0A2Z3H6Y5_9BACT</name>
<keyword evidence="1" id="KW-0472">Membrane</keyword>
<protein>
    <submittedName>
        <fullName evidence="2">Uncharacterized protein</fullName>
    </submittedName>
</protein>
<keyword evidence="1" id="KW-0812">Transmembrane</keyword>
<dbReference type="EMBL" id="CP025958">
    <property type="protein sequence ID" value="AWM40132.1"/>
    <property type="molecule type" value="Genomic_DNA"/>
</dbReference>
<feature type="transmembrane region" description="Helical" evidence="1">
    <location>
        <begin position="64"/>
        <end position="84"/>
    </location>
</feature>
<reference evidence="2 3" key="1">
    <citation type="submission" date="2018-01" db="EMBL/GenBank/DDBJ databases">
        <title>G. obscuriglobus.</title>
        <authorList>
            <person name="Franke J."/>
            <person name="Blomberg W."/>
            <person name="Selmecki A."/>
        </authorList>
    </citation>
    <scope>NUCLEOTIDE SEQUENCE [LARGE SCALE GENOMIC DNA]</scope>
    <source>
        <strain evidence="2 3">DSM 5831</strain>
    </source>
</reference>
<gene>
    <name evidence="2" type="ORF">C1280_26085</name>
</gene>
<dbReference type="Proteomes" id="UP000245802">
    <property type="component" value="Chromosome"/>
</dbReference>